<reference evidence="2 3" key="1">
    <citation type="submission" date="2018-08" db="EMBL/GenBank/DDBJ databases">
        <title>Henriciella mobilis sp. nov., isolated from seawater.</title>
        <authorList>
            <person name="Cheng H."/>
            <person name="Wu Y.-H."/>
            <person name="Xu X.-W."/>
            <person name="Guo L.-L."/>
        </authorList>
    </citation>
    <scope>NUCLEOTIDE SEQUENCE [LARGE SCALE GENOMIC DNA]</scope>
    <source>
        <strain evidence="2 3">CCUG67844</strain>
    </source>
</reference>
<keyword evidence="1" id="KW-0472">Membrane</keyword>
<comment type="caution">
    <text evidence="2">The sequence shown here is derived from an EMBL/GenBank/DDBJ whole genome shotgun (WGS) entry which is preliminary data.</text>
</comment>
<dbReference type="Proteomes" id="UP000265845">
    <property type="component" value="Unassembled WGS sequence"/>
</dbReference>
<organism evidence="2 3">
    <name type="scientific">Henriciella algicola</name>
    <dbReference type="NCBI Taxonomy" id="1608422"/>
    <lineage>
        <taxon>Bacteria</taxon>
        <taxon>Pseudomonadati</taxon>
        <taxon>Pseudomonadota</taxon>
        <taxon>Alphaproteobacteria</taxon>
        <taxon>Hyphomonadales</taxon>
        <taxon>Hyphomonadaceae</taxon>
        <taxon>Henriciella</taxon>
    </lineage>
</organism>
<keyword evidence="1" id="KW-0812">Transmembrane</keyword>
<dbReference type="EMBL" id="QWGA01000003">
    <property type="protein sequence ID" value="RIJ31792.1"/>
    <property type="molecule type" value="Genomic_DNA"/>
</dbReference>
<evidence type="ECO:0000313" key="2">
    <source>
        <dbReference type="EMBL" id="RIJ31792.1"/>
    </source>
</evidence>
<gene>
    <name evidence="2" type="ORF">D1222_05995</name>
</gene>
<feature type="transmembrane region" description="Helical" evidence="1">
    <location>
        <begin position="121"/>
        <end position="140"/>
    </location>
</feature>
<evidence type="ECO:0000313" key="3">
    <source>
        <dbReference type="Proteomes" id="UP000265845"/>
    </source>
</evidence>
<protein>
    <submittedName>
        <fullName evidence="2">Uncharacterized protein</fullName>
    </submittedName>
</protein>
<accession>A0A399RPL4</accession>
<proteinExistence type="predicted"/>
<sequence length="144" mass="16562">MVWVDAFCFLIVAVGLAQFVYGFRSTRRLESSFFGQVMEDDPSRDSEDARRHIIQATNRRKPGQRGGPSEAGLRLREAWPEETLRLQKAQYFMRVGWNLATLMIAHLVFWKLRSADNGDGFAFLAMFLVFGASFLIARPLKVWE</sequence>
<evidence type="ECO:0000256" key="1">
    <source>
        <dbReference type="SAM" id="Phobius"/>
    </source>
</evidence>
<keyword evidence="3" id="KW-1185">Reference proteome</keyword>
<feature type="transmembrane region" description="Helical" evidence="1">
    <location>
        <begin position="6"/>
        <end position="23"/>
    </location>
</feature>
<feature type="transmembrane region" description="Helical" evidence="1">
    <location>
        <begin position="91"/>
        <end position="109"/>
    </location>
</feature>
<keyword evidence="1" id="KW-1133">Transmembrane helix</keyword>
<dbReference type="RefSeq" id="WP_119453280.1">
    <property type="nucleotide sequence ID" value="NZ_QWGA01000003.1"/>
</dbReference>
<name>A0A399RPL4_9PROT</name>
<dbReference type="AlphaFoldDB" id="A0A399RPL4"/>